<name>A0A6N8DPK6_RHOAC</name>
<gene>
    <name evidence="1" type="ORF">GJ654_16170</name>
</gene>
<dbReference type="EMBL" id="WNKS01000018">
    <property type="protein sequence ID" value="MTV32522.1"/>
    <property type="molecule type" value="Genomic_DNA"/>
</dbReference>
<reference evidence="1 2" key="1">
    <citation type="submission" date="2019-11" db="EMBL/GenBank/DDBJ databases">
        <title>Whole-genome sequence of a Rhodoblastus acidophilus DSM 142.</title>
        <authorList>
            <person name="Kyndt J.A."/>
            <person name="Meyer T.E."/>
        </authorList>
    </citation>
    <scope>NUCLEOTIDE SEQUENCE [LARGE SCALE GENOMIC DNA]</scope>
    <source>
        <strain evidence="1 2">DSM 142</strain>
    </source>
</reference>
<dbReference type="RefSeq" id="WP_155447213.1">
    <property type="nucleotide sequence ID" value="NZ_JAOQNR010000007.1"/>
</dbReference>
<accession>A0A6N8DPK6</accession>
<protein>
    <submittedName>
        <fullName evidence="1">Uncharacterized protein</fullName>
    </submittedName>
</protein>
<proteinExistence type="predicted"/>
<comment type="caution">
    <text evidence="1">The sequence shown here is derived from an EMBL/GenBank/DDBJ whole genome shotgun (WGS) entry which is preliminary data.</text>
</comment>
<evidence type="ECO:0000313" key="2">
    <source>
        <dbReference type="Proteomes" id="UP000439113"/>
    </source>
</evidence>
<evidence type="ECO:0000313" key="1">
    <source>
        <dbReference type="EMBL" id="MTV32522.1"/>
    </source>
</evidence>
<sequence>MDDIAALSPERLLALLHAVSGIERPSDDDPHIPYGPAGPVIRAALDRVSVFGQPTPEPWRTRLADYLDSPSGSAFGPRPEPWRELLAALLRQHPEIWEVIGGGPLGPVSRVAERRAGLMHAIGEEIVARAQLIQTVIDVTAGKADHGAVKRFVLDVTDDLCPPPPKPPFPWPFGKLTCEDIAVIAITLDLGAKQTASPALRDALASAASGLLQHSLRSELRT</sequence>
<dbReference type="OrthoDB" id="4843510at2"/>
<organism evidence="1 2">
    <name type="scientific">Rhodoblastus acidophilus</name>
    <name type="common">Rhodopseudomonas acidophila</name>
    <dbReference type="NCBI Taxonomy" id="1074"/>
    <lineage>
        <taxon>Bacteria</taxon>
        <taxon>Pseudomonadati</taxon>
        <taxon>Pseudomonadota</taxon>
        <taxon>Alphaproteobacteria</taxon>
        <taxon>Hyphomicrobiales</taxon>
        <taxon>Rhodoblastaceae</taxon>
        <taxon>Rhodoblastus</taxon>
    </lineage>
</organism>
<dbReference type="Proteomes" id="UP000439113">
    <property type="component" value="Unassembled WGS sequence"/>
</dbReference>
<dbReference type="AlphaFoldDB" id="A0A6N8DPK6"/>